<dbReference type="EMBL" id="SNSC02000014">
    <property type="protein sequence ID" value="TID18394.1"/>
    <property type="molecule type" value="Genomic_DNA"/>
</dbReference>
<comment type="caution">
    <text evidence="1">The sequence shown here is derived from an EMBL/GenBank/DDBJ whole genome shotgun (WGS) entry which is preliminary data.</text>
</comment>
<sequence>MKASCSLRAVHLKTLRLHIGFTDSLRADDVVASEWQPALAYAIGSDRLPLAPQALHAAVLRSCSGPNVLRKRKSLHTGRVSTAYCSTLLDLDEPVVKDISVPALSSLKAEAVSQASHAAFRFYKLHYSSGTLPGGIKTARPRAPIRRLRIKNNSIQYRRDYMRGHYD</sequence>
<evidence type="ECO:0000313" key="2">
    <source>
        <dbReference type="Proteomes" id="UP000298493"/>
    </source>
</evidence>
<dbReference type="Proteomes" id="UP000298493">
    <property type="component" value="Unassembled WGS sequence"/>
</dbReference>
<evidence type="ECO:0000313" key="1">
    <source>
        <dbReference type="EMBL" id="TID18394.1"/>
    </source>
</evidence>
<proteinExistence type="predicted"/>
<dbReference type="AlphaFoldDB" id="A0A4Z1P8D4"/>
<reference evidence="1 2" key="1">
    <citation type="submission" date="2019-04" db="EMBL/GenBank/DDBJ databases">
        <title>High contiguity whole genome sequence and gene annotation resource for two Venturia nashicola isolates.</title>
        <authorList>
            <person name="Prokchorchik M."/>
            <person name="Won K."/>
            <person name="Lee Y."/>
            <person name="Choi E.D."/>
            <person name="Segonzac C."/>
            <person name="Sohn K.H."/>
        </authorList>
    </citation>
    <scope>NUCLEOTIDE SEQUENCE [LARGE SCALE GENOMIC DNA]</scope>
    <source>
        <strain evidence="1 2">PRI2</strain>
    </source>
</reference>
<name>A0A4Z1P8D4_9PEZI</name>
<accession>A0A4Z1P8D4</accession>
<keyword evidence="2" id="KW-1185">Reference proteome</keyword>
<organism evidence="1 2">
    <name type="scientific">Venturia nashicola</name>
    <dbReference type="NCBI Taxonomy" id="86259"/>
    <lineage>
        <taxon>Eukaryota</taxon>
        <taxon>Fungi</taxon>
        <taxon>Dikarya</taxon>
        <taxon>Ascomycota</taxon>
        <taxon>Pezizomycotina</taxon>
        <taxon>Dothideomycetes</taxon>
        <taxon>Pleosporomycetidae</taxon>
        <taxon>Venturiales</taxon>
        <taxon>Venturiaceae</taxon>
        <taxon>Venturia</taxon>
    </lineage>
</organism>
<gene>
    <name evidence="1" type="ORF">E6O75_ATG06470</name>
</gene>
<protein>
    <submittedName>
        <fullName evidence="1">Uncharacterized protein</fullName>
    </submittedName>
</protein>